<comment type="caution">
    <text evidence="1">The sequence shown here is derived from an EMBL/GenBank/DDBJ whole genome shotgun (WGS) entry which is preliminary data.</text>
</comment>
<sequence length="418" mass="47404">MQNDSIILPSGSHTNVLLRLSRDSLVELALAWLDNVPLCQPHRTRDGELEPELLVQYILDVRDLYLNYQRKGTTKRAIVERMVYVDWFLGFNMRQVADIEFQNIFDRPLSQKWTASKVQIISTNSDDGDRAPTFHAPVFMKYLQRSLKSLIGSHVHIIQHVSLPVVLLRIQVHEFGTKFVASIAKMPTARHTYFCAIPTSAQYIFHTPFLNPYQKILRECIETALSTPGNQVQLESTSLTARSLASLVQLRTTSRTATALGGWSVYANDEVDLSPLASAEAVVADKLAQLDKEEKNNEARVLKRMKKIDARFGVRRVNVDEDEHNRTDYQDGVDPETALDHIEFRLEEDYDDEGFGDSFTPKVRILFEGSHVFEGIRLLARKGLVDETKMPAWMTGELGVSFGVIANGQLVRGDDQRM</sequence>
<evidence type="ECO:0000313" key="1">
    <source>
        <dbReference type="EMBL" id="KAK9239552.1"/>
    </source>
</evidence>
<accession>A0ACC3T6K9</accession>
<proteinExistence type="predicted"/>
<evidence type="ECO:0000313" key="2">
    <source>
        <dbReference type="Proteomes" id="UP001433508"/>
    </source>
</evidence>
<organism evidence="1 2">
    <name type="scientific">Lipomyces kononenkoae</name>
    <name type="common">Yeast</name>
    <dbReference type="NCBI Taxonomy" id="34357"/>
    <lineage>
        <taxon>Eukaryota</taxon>
        <taxon>Fungi</taxon>
        <taxon>Dikarya</taxon>
        <taxon>Ascomycota</taxon>
        <taxon>Saccharomycotina</taxon>
        <taxon>Lipomycetes</taxon>
        <taxon>Lipomycetales</taxon>
        <taxon>Lipomycetaceae</taxon>
        <taxon>Lipomyces</taxon>
    </lineage>
</organism>
<name>A0ACC3T6K9_LIPKO</name>
<keyword evidence="2" id="KW-1185">Reference proteome</keyword>
<protein>
    <submittedName>
        <fullName evidence="1">Centromere protein Chl4/mis15/CENP-N</fullName>
    </submittedName>
</protein>
<dbReference type="EMBL" id="MU971345">
    <property type="protein sequence ID" value="KAK9239552.1"/>
    <property type="molecule type" value="Genomic_DNA"/>
</dbReference>
<gene>
    <name evidence="1" type="ORF">V1525DRAFT_397756</name>
</gene>
<dbReference type="Proteomes" id="UP001433508">
    <property type="component" value="Unassembled WGS sequence"/>
</dbReference>
<reference evidence="2" key="1">
    <citation type="journal article" date="2024" name="Front. Bioeng. Biotechnol.">
        <title>Genome-scale model development and genomic sequencing of the oleaginous clade Lipomyces.</title>
        <authorList>
            <person name="Czajka J.J."/>
            <person name="Han Y."/>
            <person name="Kim J."/>
            <person name="Mondo S.J."/>
            <person name="Hofstad B.A."/>
            <person name="Robles A."/>
            <person name="Haridas S."/>
            <person name="Riley R."/>
            <person name="LaButti K."/>
            <person name="Pangilinan J."/>
            <person name="Andreopoulos W."/>
            <person name="Lipzen A."/>
            <person name="Yan J."/>
            <person name="Wang M."/>
            <person name="Ng V."/>
            <person name="Grigoriev I.V."/>
            <person name="Spatafora J.W."/>
            <person name="Magnuson J.K."/>
            <person name="Baker S.E."/>
            <person name="Pomraning K.R."/>
        </authorList>
    </citation>
    <scope>NUCLEOTIDE SEQUENCE [LARGE SCALE GENOMIC DNA]</scope>
    <source>
        <strain evidence="2">CBS 7786</strain>
    </source>
</reference>